<dbReference type="EMBL" id="NHTK01001163">
    <property type="protein sequence ID" value="PPR02564.1"/>
    <property type="molecule type" value="Genomic_DNA"/>
</dbReference>
<dbReference type="Gene3D" id="3.80.10.10">
    <property type="entry name" value="Ribonuclease Inhibitor"/>
    <property type="match status" value="1"/>
</dbReference>
<proteinExistence type="predicted"/>
<dbReference type="SUPFAM" id="SSF52047">
    <property type="entry name" value="RNI-like"/>
    <property type="match status" value="1"/>
</dbReference>
<name>A0A409YHV2_9AGAR</name>
<accession>A0A409YHV2</accession>
<dbReference type="Proteomes" id="UP000284842">
    <property type="component" value="Unassembled WGS sequence"/>
</dbReference>
<protein>
    <recommendedName>
        <fullName evidence="3">F-box domain-containing protein</fullName>
    </recommendedName>
</protein>
<evidence type="ECO:0000313" key="1">
    <source>
        <dbReference type="EMBL" id="PPR02564.1"/>
    </source>
</evidence>
<keyword evidence="2" id="KW-1185">Reference proteome</keyword>
<dbReference type="InterPro" id="IPR032675">
    <property type="entry name" value="LRR_dom_sf"/>
</dbReference>
<reference evidence="1 2" key="1">
    <citation type="journal article" date="2018" name="Evol. Lett.">
        <title>Horizontal gene cluster transfer increased hallucinogenic mushroom diversity.</title>
        <authorList>
            <person name="Reynolds H.T."/>
            <person name="Vijayakumar V."/>
            <person name="Gluck-Thaler E."/>
            <person name="Korotkin H.B."/>
            <person name="Matheny P.B."/>
            <person name="Slot J.C."/>
        </authorList>
    </citation>
    <scope>NUCLEOTIDE SEQUENCE [LARGE SCALE GENOMIC DNA]</scope>
    <source>
        <strain evidence="1 2">2629</strain>
    </source>
</reference>
<dbReference type="AlphaFoldDB" id="A0A409YHV2"/>
<evidence type="ECO:0000313" key="2">
    <source>
        <dbReference type="Proteomes" id="UP000284842"/>
    </source>
</evidence>
<dbReference type="InParanoid" id="A0A409YHV2"/>
<gene>
    <name evidence="1" type="ORF">CVT24_001945</name>
</gene>
<organism evidence="1 2">
    <name type="scientific">Panaeolus cyanescens</name>
    <dbReference type="NCBI Taxonomy" id="181874"/>
    <lineage>
        <taxon>Eukaryota</taxon>
        <taxon>Fungi</taxon>
        <taxon>Dikarya</taxon>
        <taxon>Basidiomycota</taxon>
        <taxon>Agaricomycotina</taxon>
        <taxon>Agaricomycetes</taxon>
        <taxon>Agaricomycetidae</taxon>
        <taxon>Agaricales</taxon>
        <taxon>Agaricineae</taxon>
        <taxon>Galeropsidaceae</taxon>
        <taxon>Panaeolus</taxon>
    </lineage>
</organism>
<sequence length="537" mass="60488">MTINTLAPELILAISSYISSQDCKHLRLTCKQMGNYVADYLLRSIVIDVKRRNHAATAEQLRLLSRQQAPVAAVQRLVIKSLSPHDDAEIRRPSQKRPSARLSNANVAEAELGITEEVVYRFLKDALMSLKNVHTVVWTPHGTDTHLAHQILLSSLPGLPSLRHVEINVTHCKIPLDFCSLKSVQSIKYRGISQRFYDDNMKSVARALFQLPRLQSLDMECASHPTRPSVEAQNIHYLFSGQEPGDNFQPKLRHLGLWFYLIRLDSITLPYFRSLTSLELRNTNEPQLISSSIQPNAEQPLDCNSRFDDVWLALRHHQIHLEKISVDLVVPAFLDYLQSYTGVRSLVLSPRSHSGQSLDELATRFYQESLSAHATTLQNLAIRAVEEGPWCFSEKYQTELSQCQKLVSLHVAIESSQLSGRPYSQLPPESDAVAVLITLALNSISHLSSIYIKSVAPNAVRGGRRITAVEEHLSTVENQIMQSIVHYVPPRSCTRTPIICVCINQGHNKMASPAERWFGARHDPQGTLSYIECVDLY</sequence>
<dbReference type="OrthoDB" id="3541472at2759"/>
<comment type="caution">
    <text evidence="1">The sequence shown here is derived from an EMBL/GenBank/DDBJ whole genome shotgun (WGS) entry which is preliminary data.</text>
</comment>
<evidence type="ECO:0008006" key="3">
    <source>
        <dbReference type="Google" id="ProtNLM"/>
    </source>
</evidence>